<evidence type="ECO:0000313" key="2">
    <source>
        <dbReference type="Proteomes" id="UP000594873"/>
    </source>
</evidence>
<dbReference type="InterPro" id="IPR025324">
    <property type="entry name" value="DUF4230"/>
</dbReference>
<dbReference type="Proteomes" id="UP000594873">
    <property type="component" value="Chromosome"/>
</dbReference>
<name>A0A7T2GJU7_9SPHN</name>
<dbReference type="KEGG" id="sflv:IC614_00835"/>
<dbReference type="AlphaFoldDB" id="A0A7T2GJU7"/>
<dbReference type="Pfam" id="PF14014">
    <property type="entry name" value="DUF4230"/>
    <property type="match status" value="1"/>
</dbReference>
<accession>A0A7T2GJU7</accession>
<dbReference type="RefSeq" id="WP_200971873.1">
    <property type="nucleotide sequence ID" value="NZ_CP065592.1"/>
</dbReference>
<dbReference type="EMBL" id="CP065592">
    <property type="protein sequence ID" value="QPQ55198.1"/>
    <property type="molecule type" value="Genomic_DNA"/>
</dbReference>
<proteinExistence type="predicted"/>
<keyword evidence="2" id="KW-1185">Reference proteome</keyword>
<organism evidence="1 2">
    <name type="scientific">Allosphingosinicella flava</name>
    <dbReference type="NCBI Taxonomy" id="2771430"/>
    <lineage>
        <taxon>Bacteria</taxon>
        <taxon>Pseudomonadati</taxon>
        <taxon>Pseudomonadota</taxon>
        <taxon>Alphaproteobacteria</taxon>
        <taxon>Sphingomonadales</taxon>
        <taxon>Sphingomonadaceae</taxon>
        <taxon>Allosphingosinicella</taxon>
    </lineage>
</organism>
<evidence type="ECO:0000313" key="1">
    <source>
        <dbReference type="EMBL" id="QPQ55198.1"/>
    </source>
</evidence>
<gene>
    <name evidence="1" type="ORF">IC614_00835</name>
</gene>
<reference evidence="1 2" key="1">
    <citation type="submission" date="2020-11" db="EMBL/GenBank/DDBJ databases">
        <title>Genome seq and assembly of Sphingosinicella sp.</title>
        <authorList>
            <person name="Chhetri G."/>
        </authorList>
    </citation>
    <scope>NUCLEOTIDE SEQUENCE [LARGE SCALE GENOMIC DNA]</scope>
    <source>
        <strain evidence="1 2">UDD2</strain>
    </source>
</reference>
<protein>
    <submittedName>
        <fullName evidence="1">DUF4230 domain-containing protein</fullName>
    </submittedName>
</protein>
<sequence length="230" mass="24742">MRRSFILVLVLAAGLILGALLTSAFRLSSLFGGGPDPETIATASLQSVREQARLTPFVARYVAVVTSTQSRFGLNAQKTMILPGTVRYEVDLAKLRRDDLEWDAAANRLNVTLPPVEVAGPEIDLAQVQEYSGGGVLMSLTNAEAALDAANRQRGTQSLLAQARAPVPMRLARNAARTAVERSFAMPLRAAGIEATVVARFADEAANADPSQLDRSRRIEDVLEESKAKK</sequence>